<name>A0A399F3P8_9DEIN</name>
<proteinExistence type="predicted"/>
<gene>
    <name evidence="1" type="ORF">Mterra_00595</name>
</gene>
<evidence type="ECO:0008006" key="3">
    <source>
        <dbReference type="Google" id="ProtNLM"/>
    </source>
</evidence>
<dbReference type="Pfam" id="PF13826">
    <property type="entry name" value="Monooxy_af470-like"/>
    <property type="match status" value="1"/>
</dbReference>
<dbReference type="RefSeq" id="WP_119313816.1">
    <property type="nucleotide sequence ID" value="NZ_QXDL01000013.1"/>
</dbReference>
<dbReference type="OrthoDB" id="7566033at2"/>
<dbReference type="EMBL" id="QXDL01000013">
    <property type="protein sequence ID" value="RIH90286.1"/>
    <property type="molecule type" value="Genomic_DNA"/>
</dbReference>
<evidence type="ECO:0000313" key="1">
    <source>
        <dbReference type="EMBL" id="RIH90286.1"/>
    </source>
</evidence>
<organism evidence="1 2">
    <name type="scientific">Calidithermus terrae</name>
    <dbReference type="NCBI Taxonomy" id="1408545"/>
    <lineage>
        <taxon>Bacteria</taxon>
        <taxon>Thermotogati</taxon>
        <taxon>Deinococcota</taxon>
        <taxon>Deinococci</taxon>
        <taxon>Thermales</taxon>
        <taxon>Thermaceae</taxon>
        <taxon>Calidithermus</taxon>
    </lineage>
</organism>
<sequence>MVQIGRFTAKHDGPLVVFLIGMRVNNWLRWREWLPVARAMGPMLSYLYRHPESGFLGANGPLFSPGFREVVTVQYWRSTGDLERFARQDPALHPEAWRRFFRQPFKGGAVGIWHETYRVEAGAFESVYGNMPPYGLAKAGGAVPVRGRLESMRGRLGGALGNASRESAGPGP</sequence>
<evidence type="ECO:0000313" key="2">
    <source>
        <dbReference type="Proteomes" id="UP000265715"/>
    </source>
</evidence>
<keyword evidence="2" id="KW-1185">Reference proteome</keyword>
<dbReference type="Proteomes" id="UP000265715">
    <property type="component" value="Unassembled WGS sequence"/>
</dbReference>
<reference evidence="1 2" key="1">
    <citation type="submission" date="2018-08" db="EMBL/GenBank/DDBJ databases">
        <title>Meiothermus terrae DSM 26712 genome sequencing project.</title>
        <authorList>
            <person name="Da Costa M.S."/>
            <person name="Albuquerque L."/>
            <person name="Raposo P."/>
            <person name="Froufe H.J.C."/>
            <person name="Barroso C.S."/>
            <person name="Egas C."/>
        </authorList>
    </citation>
    <scope>NUCLEOTIDE SEQUENCE [LARGE SCALE GENOMIC DNA]</scope>
    <source>
        <strain evidence="1 2">DSM 26712</strain>
    </source>
</reference>
<dbReference type="InterPro" id="IPR025444">
    <property type="entry name" value="Monooxy_af470"/>
</dbReference>
<comment type="caution">
    <text evidence="1">The sequence shown here is derived from an EMBL/GenBank/DDBJ whole genome shotgun (WGS) entry which is preliminary data.</text>
</comment>
<dbReference type="AlphaFoldDB" id="A0A399F3P8"/>
<accession>A0A399F3P8</accession>
<protein>
    <recommendedName>
        <fullName evidence="3">DUF4188 domain-containing protein</fullName>
    </recommendedName>
</protein>